<comment type="caution">
    <text evidence="2">The sequence shown here is derived from an EMBL/GenBank/DDBJ whole genome shotgun (WGS) entry which is preliminary data.</text>
</comment>
<organism evidence="2 3">
    <name type="scientific">Rotaria magnacalcarata</name>
    <dbReference type="NCBI Taxonomy" id="392030"/>
    <lineage>
        <taxon>Eukaryota</taxon>
        <taxon>Metazoa</taxon>
        <taxon>Spiralia</taxon>
        <taxon>Gnathifera</taxon>
        <taxon>Rotifera</taxon>
        <taxon>Eurotatoria</taxon>
        <taxon>Bdelloidea</taxon>
        <taxon>Philodinida</taxon>
        <taxon>Philodinidae</taxon>
        <taxon>Rotaria</taxon>
    </lineage>
</organism>
<feature type="region of interest" description="Disordered" evidence="1">
    <location>
        <begin position="1"/>
        <end position="22"/>
    </location>
</feature>
<feature type="non-terminal residue" evidence="2">
    <location>
        <position position="1"/>
    </location>
</feature>
<dbReference type="InterPro" id="IPR013083">
    <property type="entry name" value="Znf_RING/FYVE/PHD"/>
</dbReference>
<dbReference type="EMBL" id="CAJOBI010317857">
    <property type="protein sequence ID" value="CAF5179997.1"/>
    <property type="molecule type" value="Genomic_DNA"/>
</dbReference>
<evidence type="ECO:0008006" key="4">
    <source>
        <dbReference type="Google" id="ProtNLM"/>
    </source>
</evidence>
<dbReference type="SUPFAM" id="SSF57903">
    <property type="entry name" value="FYVE/PHD zinc finger"/>
    <property type="match status" value="1"/>
</dbReference>
<protein>
    <recommendedName>
        <fullName evidence="4">FYVE zinc finger domain-containing protein</fullName>
    </recommendedName>
</protein>
<feature type="compositionally biased region" description="Polar residues" evidence="1">
    <location>
        <begin position="1"/>
        <end position="10"/>
    </location>
</feature>
<sequence>TLPTSFSSSNKRTKSVRKRIDDDGLTKVPDQITSRMFEKEREYVQEIESLNDQIGRMLKFVHTLIKLNNNNNNNNNLYNTSPCMDVISQSNANSIETSSFASWQKIENTEGVVTRWIPDFNVHTCQLCHIKFQQWPLSRKHHCRNLQTIASE</sequence>
<dbReference type="Proteomes" id="UP000676336">
    <property type="component" value="Unassembled WGS sequence"/>
</dbReference>
<dbReference type="Gene3D" id="3.30.40.10">
    <property type="entry name" value="Zinc/RING finger domain, C3HC4 (zinc finger)"/>
    <property type="match status" value="1"/>
</dbReference>
<dbReference type="AlphaFoldDB" id="A0A8S3HA26"/>
<proteinExistence type="predicted"/>
<evidence type="ECO:0000313" key="3">
    <source>
        <dbReference type="Proteomes" id="UP000676336"/>
    </source>
</evidence>
<name>A0A8S3HA26_9BILA</name>
<evidence type="ECO:0000256" key="1">
    <source>
        <dbReference type="SAM" id="MobiDB-lite"/>
    </source>
</evidence>
<gene>
    <name evidence="2" type="ORF">SMN809_LOCUS68667</name>
</gene>
<accession>A0A8S3HA26</accession>
<reference evidence="2" key="1">
    <citation type="submission" date="2021-02" db="EMBL/GenBank/DDBJ databases">
        <authorList>
            <person name="Nowell W R."/>
        </authorList>
    </citation>
    <scope>NUCLEOTIDE SEQUENCE</scope>
</reference>
<evidence type="ECO:0000313" key="2">
    <source>
        <dbReference type="EMBL" id="CAF5179997.1"/>
    </source>
</evidence>
<dbReference type="InterPro" id="IPR011011">
    <property type="entry name" value="Znf_FYVE_PHD"/>
</dbReference>